<evidence type="ECO:0000256" key="7">
    <source>
        <dbReference type="ARBA" id="ARBA00022723"/>
    </source>
</evidence>
<evidence type="ECO:0000256" key="2">
    <source>
        <dbReference type="ARBA" id="ARBA00004882"/>
    </source>
</evidence>
<dbReference type="InterPro" id="IPR016192">
    <property type="entry name" value="APOBEC/CMP_deaminase_Zn-bd"/>
</dbReference>
<dbReference type="GO" id="GO:0008270">
    <property type="term" value="F:zinc ion binding"/>
    <property type="evidence" value="ECO:0007669"/>
    <property type="project" value="InterPro"/>
</dbReference>
<dbReference type="PANTHER" id="PTHR38011">
    <property type="entry name" value="DIHYDROFOLATE REDUCTASE FAMILY PROTEIN (AFU_ORTHOLOGUE AFUA_8G06820)"/>
    <property type="match status" value="1"/>
</dbReference>
<evidence type="ECO:0000256" key="9">
    <source>
        <dbReference type="ARBA" id="ARBA00022857"/>
    </source>
</evidence>
<dbReference type="Gene3D" id="3.40.140.10">
    <property type="entry name" value="Cytidine Deaminase, domain 2"/>
    <property type="match status" value="1"/>
</dbReference>
<feature type="binding site" evidence="16">
    <location>
        <position position="196"/>
    </location>
    <ligand>
        <name>NADP(+)</name>
        <dbReference type="ChEBI" id="CHEBI:58349"/>
    </ligand>
</feature>
<feature type="binding site" evidence="16">
    <location>
        <position position="180"/>
    </location>
    <ligand>
        <name>substrate</name>
    </ligand>
</feature>
<comment type="caution">
    <text evidence="19">The sequence shown here is derived from an EMBL/GenBank/DDBJ whole genome shotgun (WGS) entry which is preliminary data.</text>
</comment>
<dbReference type="InterPro" id="IPR024072">
    <property type="entry name" value="DHFR-like_dom_sf"/>
</dbReference>
<dbReference type="InterPro" id="IPR016193">
    <property type="entry name" value="Cytidine_deaminase-like"/>
</dbReference>
<dbReference type="InterPro" id="IPR002734">
    <property type="entry name" value="RibDG_C"/>
</dbReference>
<dbReference type="EC" id="3.5.4.26" evidence="14"/>
<feature type="binding site" evidence="16">
    <location>
        <position position="279"/>
    </location>
    <ligand>
        <name>substrate</name>
    </ligand>
</feature>
<evidence type="ECO:0000256" key="16">
    <source>
        <dbReference type="PIRSR" id="PIRSR006769-2"/>
    </source>
</evidence>
<dbReference type="PROSITE" id="PS00903">
    <property type="entry name" value="CYT_DCMP_DEAMINASES_1"/>
    <property type="match status" value="1"/>
</dbReference>
<dbReference type="STRING" id="1284.SHYC_05780"/>
<comment type="catalytic activity">
    <reaction evidence="13 14">
        <text>2,5-diamino-6-hydroxy-4-(5-phosphoribosylamino)-pyrimidine + H2O + H(+) = 5-amino-6-(5-phospho-D-ribosylamino)uracil + NH4(+)</text>
        <dbReference type="Rhea" id="RHEA:21868"/>
        <dbReference type="ChEBI" id="CHEBI:15377"/>
        <dbReference type="ChEBI" id="CHEBI:15378"/>
        <dbReference type="ChEBI" id="CHEBI:28938"/>
        <dbReference type="ChEBI" id="CHEBI:58453"/>
        <dbReference type="ChEBI" id="CHEBI:58614"/>
        <dbReference type="EC" id="3.5.4.26"/>
    </reaction>
</comment>
<evidence type="ECO:0000256" key="12">
    <source>
        <dbReference type="ARBA" id="ARBA00049861"/>
    </source>
</evidence>
<evidence type="ECO:0000256" key="6">
    <source>
        <dbReference type="ARBA" id="ARBA00022619"/>
    </source>
</evidence>
<dbReference type="SUPFAM" id="SSF53927">
    <property type="entry name" value="Cytidine deaminase-like"/>
    <property type="match status" value="1"/>
</dbReference>
<evidence type="ECO:0000256" key="17">
    <source>
        <dbReference type="PIRSR" id="PIRSR006769-3"/>
    </source>
</evidence>
<evidence type="ECO:0000259" key="18">
    <source>
        <dbReference type="PROSITE" id="PS51747"/>
    </source>
</evidence>
<comment type="catalytic activity">
    <reaction evidence="12 14">
        <text>5-amino-6-(5-phospho-D-ribitylamino)uracil + NADP(+) = 5-amino-6-(5-phospho-D-ribosylamino)uracil + NADPH + H(+)</text>
        <dbReference type="Rhea" id="RHEA:17845"/>
        <dbReference type="ChEBI" id="CHEBI:15378"/>
        <dbReference type="ChEBI" id="CHEBI:57783"/>
        <dbReference type="ChEBI" id="CHEBI:58349"/>
        <dbReference type="ChEBI" id="CHEBI:58421"/>
        <dbReference type="ChEBI" id="CHEBI:58453"/>
        <dbReference type="EC" id="1.1.1.193"/>
    </reaction>
</comment>
<feature type="domain" description="CMP/dCMP-type deaminase" evidence="18">
    <location>
        <begin position="1"/>
        <end position="111"/>
    </location>
</feature>
<feature type="binding site" evidence="17">
    <location>
        <position position="83"/>
    </location>
    <ligand>
        <name>Zn(2+)</name>
        <dbReference type="ChEBI" id="CHEBI:29105"/>
        <note>catalytic</note>
    </ligand>
</feature>
<dbReference type="EMBL" id="QXVO01000003">
    <property type="protein sequence ID" value="RIO47510.1"/>
    <property type="molecule type" value="Genomic_DNA"/>
</dbReference>
<comment type="function">
    <text evidence="1 14">Converts 2,5-diamino-6-(ribosylamino)-4(3h)-pyrimidinone 5'-phosphate into 5-amino-6-(ribosylamino)-2,4(1h,3h)-pyrimidinedione 5'-phosphate.</text>
</comment>
<dbReference type="PROSITE" id="PS51747">
    <property type="entry name" value="CYT_DCMP_DEAMINASES_2"/>
    <property type="match status" value="1"/>
</dbReference>
<dbReference type="PANTHER" id="PTHR38011:SF7">
    <property type="entry name" value="2,5-DIAMINO-6-RIBOSYLAMINO-4(3H)-PYRIMIDINONE 5'-PHOSPHATE REDUCTASE"/>
    <property type="match status" value="1"/>
</dbReference>
<comment type="similarity">
    <text evidence="4 14">In the N-terminal section; belongs to the cytidine and deoxycytidylate deaminase family.</text>
</comment>
<feature type="binding site" evidence="16">
    <location>
        <position position="192"/>
    </location>
    <ligand>
        <name>NADP(+)</name>
        <dbReference type="ChEBI" id="CHEBI:58349"/>
    </ligand>
</feature>
<evidence type="ECO:0000256" key="15">
    <source>
        <dbReference type="PIRSR" id="PIRSR006769-1"/>
    </source>
</evidence>
<evidence type="ECO:0000256" key="14">
    <source>
        <dbReference type="PIRNR" id="PIRNR006769"/>
    </source>
</evidence>
<dbReference type="InterPro" id="IPR002125">
    <property type="entry name" value="CMP_dCMP_dom"/>
</dbReference>
<evidence type="ECO:0000313" key="19">
    <source>
        <dbReference type="EMBL" id="RIO47510.1"/>
    </source>
</evidence>
<comment type="similarity">
    <text evidence="5 14">In the C-terminal section; belongs to the HTP reductase family.</text>
</comment>
<dbReference type="Gene3D" id="3.40.430.10">
    <property type="entry name" value="Dihydrofolate Reductase, subunit A"/>
    <property type="match status" value="1"/>
</dbReference>
<protein>
    <recommendedName>
        <fullName evidence="14">Riboflavin biosynthesis protein RibD</fullName>
    </recommendedName>
    <domain>
        <recommendedName>
            <fullName evidence="14">Diaminohydroxyphosphoribosylaminopyrimidine deaminase</fullName>
            <shortName evidence="14">DRAP deaminase</shortName>
            <ecNumber evidence="14">3.5.4.26</ecNumber>
        </recommendedName>
        <alternativeName>
            <fullName evidence="14">Riboflavin-specific deaminase</fullName>
        </alternativeName>
    </domain>
    <domain>
        <recommendedName>
            <fullName evidence="14">5-amino-6-(5-phosphoribosylamino)uracil reductase</fullName>
            <ecNumber evidence="14">1.1.1.193</ecNumber>
        </recommendedName>
        <alternativeName>
            <fullName evidence="14">HTP reductase</fullName>
        </alternativeName>
    </domain>
</protein>
<evidence type="ECO:0000256" key="5">
    <source>
        <dbReference type="ARBA" id="ARBA00007417"/>
    </source>
</evidence>
<organism evidence="19 20">
    <name type="scientific">Staphylococcus hyicus</name>
    <dbReference type="NCBI Taxonomy" id="1284"/>
    <lineage>
        <taxon>Bacteria</taxon>
        <taxon>Bacillati</taxon>
        <taxon>Bacillota</taxon>
        <taxon>Bacilli</taxon>
        <taxon>Bacillales</taxon>
        <taxon>Staphylococcaceae</taxon>
        <taxon>Staphylococcus</taxon>
    </lineage>
</organism>
<dbReference type="EC" id="1.1.1.193" evidence="14"/>
<comment type="cofactor">
    <cofactor evidence="14 17">
        <name>Zn(2+)</name>
        <dbReference type="ChEBI" id="CHEBI:29105"/>
    </cofactor>
    <text evidence="14 17">Binds 1 zinc ion.</text>
</comment>
<gene>
    <name evidence="19" type="primary">ribD</name>
    <name evidence="19" type="ORF">BUZ57_01705</name>
</gene>
<proteinExistence type="inferred from homology"/>
<dbReference type="AlphaFoldDB" id="A0A2T4RH56"/>
<feature type="binding site" evidence="16">
    <location>
        <position position="164"/>
    </location>
    <ligand>
        <name>substrate</name>
    </ligand>
</feature>
<feature type="binding site" evidence="16">
    <location>
        <position position="203"/>
    </location>
    <ligand>
        <name>substrate</name>
    </ligand>
</feature>
<reference evidence="19 20" key="1">
    <citation type="journal article" date="2016" name="Front. Microbiol.">
        <title>Comprehensive Phylogenetic Analysis of Bovine Non-aureus Staphylococci Species Based on Whole-Genome Sequencing.</title>
        <authorList>
            <person name="Naushad S."/>
            <person name="Barkema H.W."/>
            <person name="Luby C."/>
            <person name="Condas L.A."/>
            <person name="Nobrega D.B."/>
            <person name="Carson D.A."/>
            <person name="De Buck J."/>
        </authorList>
    </citation>
    <scope>NUCLEOTIDE SEQUENCE [LARGE SCALE GENOMIC DNA]</scope>
    <source>
        <strain evidence="19 20">SNUC 5959</strain>
    </source>
</reference>
<feature type="binding site" evidence="16">
    <location>
        <position position="200"/>
    </location>
    <ligand>
        <name>substrate</name>
    </ligand>
</feature>
<dbReference type="GO" id="GO:0008703">
    <property type="term" value="F:5-amino-6-(5-phosphoribosylamino)uracil reductase activity"/>
    <property type="evidence" value="ECO:0007669"/>
    <property type="project" value="UniProtKB-EC"/>
</dbReference>
<evidence type="ECO:0000256" key="10">
    <source>
        <dbReference type="ARBA" id="ARBA00023002"/>
    </source>
</evidence>
<feature type="active site" description="Proton donor" evidence="15">
    <location>
        <position position="50"/>
    </location>
</feature>
<dbReference type="GO" id="GO:0008835">
    <property type="term" value="F:diaminohydroxyphosphoribosylaminopyrimidine deaminase activity"/>
    <property type="evidence" value="ECO:0007669"/>
    <property type="project" value="UniProtKB-EC"/>
</dbReference>
<keyword evidence="7 14" id="KW-0479">Metal-binding</keyword>
<evidence type="ECO:0000256" key="1">
    <source>
        <dbReference type="ARBA" id="ARBA00002151"/>
    </source>
</evidence>
<dbReference type="SUPFAM" id="SSF53597">
    <property type="entry name" value="Dihydrofolate reductase-like"/>
    <property type="match status" value="1"/>
</dbReference>
<dbReference type="GO" id="GO:0009231">
    <property type="term" value="P:riboflavin biosynthetic process"/>
    <property type="evidence" value="ECO:0007669"/>
    <property type="project" value="UniProtKB-UniPathway"/>
</dbReference>
<feature type="binding site" evidence="17">
    <location>
        <position position="74"/>
    </location>
    <ligand>
        <name>Zn(2+)</name>
        <dbReference type="ChEBI" id="CHEBI:29105"/>
        <note>catalytic</note>
    </ligand>
</feature>
<evidence type="ECO:0000256" key="11">
    <source>
        <dbReference type="ARBA" id="ARBA00023268"/>
    </source>
</evidence>
<sequence>MNHFLEKAITLAQMVEGQTGLNPPVGAVIVKNGRIIGIGAHLKQGERHAEIQAIDMAGADQVKGATIYVSLEPCSHFGKTPPCAKRIIETGITHVVYAARDITLPATGHHMMEQEGVKVDYRPHPKAAQLYASFFKSKQEGHPIVTVKVSASLDGKQATDHFESQWITNPSVKKDVFRLRHKHDAIITGSGTLKCDNPSLTVRSEQGRQPVRVILARKGDIDWCSNMFHDNDSPVLIYTENKTLKSSLSNIKVINLECCDVDNILRDLYLKGFGRVLVEAGPNVTSQFLSSKMVTHFILYLAPKLIGGRGVNQFYQTETVCKLSDTHQFEIVETSLIDTNVKIHMKRK</sequence>
<evidence type="ECO:0000313" key="20">
    <source>
        <dbReference type="Proteomes" id="UP000285625"/>
    </source>
</evidence>
<feature type="binding site" evidence="17">
    <location>
        <position position="48"/>
    </location>
    <ligand>
        <name>Zn(2+)</name>
        <dbReference type="ChEBI" id="CHEBI:29105"/>
        <note>catalytic</note>
    </ligand>
</feature>
<dbReference type="UniPathway" id="UPA00275">
    <property type="reaction ID" value="UER00401"/>
</dbReference>
<comment type="pathway">
    <text evidence="2 14">Cofactor biosynthesis; riboflavin biosynthesis; 5-amino-6-(D-ribitylamino)uracil from GTP: step 2/4.</text>
</comment>
<evidence type="ECO:0000256" key="13">
    <source>
        <dbReference type="ARBA" id="ARBA00049886"/>
    </source>
</evidence>
<evidence type="ECO:0000256" key="3">
    <source>
        <dbReference type="ARBA" id="ARBA00004910"/>
    </source>
</evidence>
<accession>A0A2T4RH56</accession>
<dbReference type="RefSeq" id="WP_107633105.1">
    <property type="nucleotide sequence ID" value="NZ_JAUBYW010000002.1"/>
</dbReference>
<dbReference type="NCBIfam" id="TIGR00326">
    <property type="entry name" value="eubact_ribD"/>
    <property type="match status" value="1"/>
</dbReference>
<feature type="binding site" evidence="16">
    <location>
        <position position="166"/>
    </location>
    <ligand>
        <name>NADP(+)</name>
        <dbReference type="ChEBI" id="CHEBI:58349"/>
    </ligand>
</feature>
<keyword evidence="10 14" id="KW-0560">Oxidoreductase</keyword>
<dbReference type="PIRSF" id="PIRSF006769">
    <property type="entry name" value="RibD"/>
    <property type="match status" value="1"/>
</dbReference>
<dbReference type="Pfam" id="PF01872">
    <property type="entry name" value="RibD_C"/>
    <property type="match status" value="1"/>
</dbReference>
<dbReference type="InterPro" id="IPR050765">
    <property type="entry name" value="Riboflavin_Biosynth_HTPR"/>
</dbReference>
<dbReference type="Pfam" id="PF00383">
    <property type="entry name" value="dCMP_cyt_deam_1"/>
    <property type="match status" value="1"/>
</dbReference>
<dbReference type="Proteomes" id="UP000285625">
    <property type="component" value="Unassembled WGS sequence"/>
</dbReference>
<name>A0A2T4RH56_STAHY</name>
<dbReference type="CDD" id="cd01284">
    <property type="entry name" value="Riboflavin_deaminase-reductase"/>
    <property type="match status" value="1"/>
</dbReference>
<keyword evidence="9 14" id="KW-0521">NADP</keyword>
<keyword evidence="8 14" id="KW-0862">Zinc</keyword>
<keyword evidence="6 14" id="KW-0686">Riboflavin biosynthesis</keyword>
<keyword evidence="11" id="KW-0511">Multifunctional enzyme</keyword>
<evidence type="ECO:0000256" key="4">
    <source>
        <dbReference type="ARBA" id="ARBA00005259"/>
    </source>
</evidence>
<keyword evidence="14 19" id="KW-0378">Hydrolase</keyword>
<dbReference type="InterPro" id="IPR004794">
    <property type="entry name" value="Eubact_RibD"/>
</dbReference>
<evidence type="ECO:0000256" key="8">
    <source>
        <dbReference type="ARBA" id="ARBA00022833"/>
    </source>
</evidence>
<comment type="pathway">
    <text evidence="3 14">Cofactor biosynthesis; riboflavin biosynthesis; 5-amino-6-(D-ribitylamino)uracil from GTP: step 3/4.</text>
</comment>